<dbReference type="PANTHER" id="PTHR38007:SF1">
    <property type="entry name" value="CRISPR SYSTEM CMS PROTEIN CSM5"/>
    <property type="match status" value="1"/>
</dbReference>
<dbReference type="PANTHER" id="PTHR38007">
    <property type="entry name" value="CRISPR SYSTEM CMS PROTEIN CSM5"/>
    <property type="match status" value="1"/>
</dbReference>
<organism evidence="9 10">
    <name type="scientific">Thermodesulfobacterium commune</name>
    <dbReference type="NCBI Taxonomy" id="1741"/>
    <lineage>
        <taxon>Bacteria</taxon>
        <taxon>Pseudomonadati</taxon>
        <taxon>Thermodesulfobacteriota</taxon>
        <taxon>Thermodesulfobacteria</taxon>
        <taxon>Thermodesulfobacteriales</taxon>
        <taxon>Thermodesulfobacteriaceae</taxon>
        <taxon>Thermodesulfobacterium</taxon>
    </lineage>
</organism>
<dbReference type="AlphaFoldDB" id="A0A3B8N398"/>
<keyword evidence="7" id="KW-0175">Coiled coil</keyword>
<feature type="domain" description="CRISPR type III-associated protein" evidence="8">
    <location>
        <begin position="9"/>
        <end position="278"/>
    </location>
</feature>
<evidence type="ECO:0000256" key="2">
    <source>
        <dbReference type="ARBA" id="ARBA00006680"/>
    </source>
</evidence>
<comment type="caution">
    <text evidence="9">The sequence shown here is derived from an EMBL/GenBank/DDBJ whole genome shotgun (WGS) entry which is preliminary data.</text>
</comment>
<dbReference type="GO" id="GO:0003723">
    <property type="term" value="F:RNA binding"/>
    <property type="evidence" value="ECO:0007669"/>
    <property type="project" value="UniProtKB-KW"/>
</dbReference>
<name>A0A3B8N398_9BACT</name>
<dbReference type="EMBL" id="DLVE01000031">
    <property type="protein sequence ID" value="HAA83649.1"/>
    <property type="molecule type" value="Genomic_DNA"/>
</dbReference>
<evidence type="ECO:0000313" key="9">
    <source>
        <dbReference type="EMBL" id="HAA83649.1"/>
    </source>
</evidence>
<dbReference type="InterPro" id="IPR005537">
    <property type="entry name" value="RAMP_III_fam"/>
</dbReference>
<evidence type="ECO:0000256" key="1">
    <source>
        <dbReference type="ARBA" id="ARBA00003088"/>
    </source>
</evidence>
<evidence type="ECO:0000259" key="8">
    <source>
        <dbReference type="Pfam" id="PF03787"/>
    </source>
</evidence>
<evidence type="ECO:0000313" key="10">
    <source>
        <dbReference type="Proteomes" id="UP000257240"/>
    </source>
</evidence>
<evidence type="ECO:0000256" key="4">
    <source>
        <dbReference type="ARBA" id="ARBA00022884"/>
    </source>
</evidence>
<evidence type="ECO:0000256" key="3">
    <source>
        <dbReference type="ARBA" id="ARBA00016113"/>
    </source>
</evidence>
<evidence type="ECO:0000256" key="5">
    <source>
        <dbReference type="ARBA" id="ARBA00023118"/>
    </source>
</evidence>
<dbReference type="GO" id="GO:0051607">
    <property type="term" value="P:defense response to virus"/>
    <property type="evidence" value="ECO:0007669"/>
    <property type="project" value="UniProtKB-KW"/>
</dbReference>
<dbReference type="Pfam" id="PF03787">
    <property type="entry name" value="RAMPs"/>
    <property type="match status" value="1"/>
</dbReference>
<gene>
    <name evidence="9" type="primary">csm5</name>
    <name evidence="9" type="ORF">DCE01_02510</name>
</gene>
<sequence length="397" mass="45983">MKFKIIKIKVETLTPVHIGCDDFYEPTSFVIDPETNHLYYLSLWNLIENLQNDDWHELNKISEIKGPKALIELYKFYCYRILPKIKNFYIKKVLRIPSDLGKRYVELLKLNRDKDILQNFNRLAIPRTYYNPLTEEPIIPGSSLKGSIRTAYLEALYKQQLKNGKVKMEIEEVIKKIQNINLSTKRKEISQIAQELEKKLLNYKDVKEDCFKLLKCSDLRPERTVNTQILYQINLSKNIANQGGTQRAKLSIPVEVIPKGQVFYGEIKLEEPLNGNIKHNITLKDLLNSINTRYANLLHSELKILKQYGITFSFNSRQVQAIRENKGILLKIGKHSGAEAVTIEGLRKILIKGPGGRKLYKDSATTFWVASPSKEILNEALPFGWVMLYIEEVLDKQ</sequence>
<dbReference type="RefSeq" id="WP_273010664.1">
    <property type="nucleotide sequence ID" value="NZ_DAINLL010000027.1"/>
</dbReference>
<dbReference type="Proteomes" id="UP000257240">
    <property type="component" value="Unassembled WGS sequence"/>
</dbReference>
<keyword evidence="5" id="KW-0051">Antiviral defense</keyword>
<protein>
    <recommendedName>
        <fullName evidence="3">CRISPR system Cms protein Csm5</fullName>
    </recommendedName>
    <alternativeName>
        <fullName evidence="6">CRISPR type III A-associated protein Csm5</fullName>
    </alternativeName>
</protein>
<evidence type="ECO:0000256" key="6">
    <source>
        <dbReference type="ARBA" id="ARBA00031720"/>
    </source>
</evidence>
<dbReference type="InterPro" id="IPR010173">
    <property type="entry name" value="CRISPR-assoc_Csm5"/>
</dbReference>
<reference evidence="9 10" key="1">
    <citation type="journal article" date="2018" name="Nat. Biotechnol.">
        <title>A standardized bacterial taxonomy based on genome phylogeny substantially revises the tree of life.</title>
        <authorList>
            <person name="Parks D.H."/>
            <person name="Chuvochina M."/>
            <person name="Waite D.W."/>
            <person name="Rinke C."/>
            <person name="Skarshewski A."/>
            <person name="Chaumeil P.A."/>
            <person name="Hugenholtz P."/>
        </authorList>
    </citation>
    <scope>NUCLEOTIDE SEQUENCE [LARGE SCALE GENOMIC DNA]</scope>
    <source>
        <strain evidence="9">UBA12529</strain>
    </source>
</reference>
<keyword evidence="4" id="KW-0694">RNA-binding</keyword>
<feature type="coiled-coil region" evidence="7">
    <location>
        <begin position="179"/>
        <end position="209"/>
    </location>
</feature>
<proteinExistence type="inferred from homology"/>
<accession>A0A3B8N398</accession>
<comment type="function">
    <text evidence="1">This subunit might be involved in maturation of a crRNA intermediate to its mature form.</text>
</comment>
<evidence type="ECO:0000256" key="7">
    <source>
        <dbReference type="SAM" id="Coils"/>
    </source>
</evidence>
<comment type="similarity">
    <text evidence="2">Belongs to the CRISPR-associated Csm5 family.</text>
</comment>
<dbReference type="NCBIfam" id="TIGR01899">
    <property type="entry name" value="cas_TM1807_csm5"/>
    <property type="match status" value="1"/>
</dbReference>